<protein>
    <submittedName>
        <fullName evidence="1">Uncharacterized protein</fullName>
    </submittedName>
</protein>
<sequence length="102" mass="11919">MPSYDAERQALNRIKKKVLPQYPPKTATLADIILPDFLLATLDENSFLIYDSGVNDPNRFFMFGTEKNLMLKMKKSWFFLEPEYLAVIFTTNRQYGAKFKNV</sequence>
<dbReference type="OrthoDB" id="93990at2759"/>
<evidence type="ECO:0000313" key="2">
    <source>
        <dbReference type="Proteomes" id="UP000663879"/>
    </source>
</evidence>
<dbReference type="Proteomes" id="UP000663879">
    <property type="component" value="Unassembled WGS sequence"/>
</dbReference>
<reference evidence="1" key="1">
    <citation type="submission" date="2021-02" db="EMBL/GenBank/DDBJ databases">
        <authorList>
            <person name="Nowell W R."/>
        </authorList>
    </citation>
    <scope>NUCLEOTIDE SEQUENCE</scope>
    <source>
        <strain evidence="1">Ploen Becks lab</strain>
    </source>
</reference>
<dbReference type="EMBL" id="CAJNOC010006965">
    <property type="protein sequence ID" value="CAF1089283.1"/>
    <property type="molecule type" value="Genomic_DNA"/>
</dbReference>
<evidence type="ECO:0000313" key="1">
    <source>
        <dbReference type="EMBL" id="CAF1089283.1"/>
    </source>
</evidence>
<gene>
    <name evidence="1" type="ORF">OXX778_LOCUS20586</name>
</gene>
<name>A0A814N9X0_9BILA</name>
<proteinExistence type="predicted"/>
<comment type="caution">
    <text evidence="1">The sequence shown here is derived from an EMBL/GenBank/DDBJ whole genome shotgun (WGS) entry which is preliminary data.</text>
</comment>
<accession>A0A814N9X0</accession>
<organism evidence="1 2">
    <name type="scientific">Brachionus calyciflorus</name>
    <dbReference type="NCBI Taxonomy" id="104777"/>
    <lineage>
        <taxon>Eukaryota</taxon>
        <taxon>Metazoa</taxon>
        <taxon>Spiralia</taxon>
        <taxon>Gnathifera</taxon>
        <taxon>Rotifera</taxon>
        <taxon>Eurotatoria</taxon>
        <taxon>Monogononta</taxon>
        <taxon>Pseudotrocha</taxon>
        <taxon>Ploima</taxon>
        <taxon>Brachionidae</taxon>
        <taxon>Brachionus</taxon>
    </lineage>
</organism>
<dbReference type="AlphaFoldDB" id="A0A814N9X0"/>
<keyword evidence="2" id="KW-1185">Reference proteome</keyword>